<dbReference type="InterPro" id="IPR002821">
    <property type="entry name" value="Hydantoinase_A"/>
</dbReference>
<dbReference type="Proteomes" id="UP000287447">
    <property type="component" value="Unassembled WGS sequence"/>
</dbReference>
<organism evidence="3 4">
    <name type="scientific">Hwanghaeella grinnelliae</name>
    <dbReference type="NCBI Taxonomy" id="2500179"/>
    <lineage>
        <taxon>Bacteria</taxon>
        <taxon>Pseudomonadati</taxon>
        <taxon>Pseudomonadota</taxon>
        <taxon>Alphaproteobacteria</taxon>
        <taxon>Rhodospirillales</taxon>
        <taxon>Rhodospirillaceae</taxon>
        <taxon>Hwanghaeella</taxon>
    </lineage>
</organism>
<dbReference type="SUPFAM" id="SSF53067">
    <property type="entry name" value="Actin-like ATPase domain"/>
    <property type="match status" value="2"/>
</dbReference>
<evidence type="ECO:0000313" key="3">
    <source>
        <dbReference type="EMBL" id="RVU37832.1"/>
    </source>
</evidence>
<dbReference type="RefSeq" id="WP_127763205.1">
    <property type="nucleotide sequence ID" value="NZ_SADE01000001.1"/>
</dbReference>
<dbReference type="InterPro" id="IPR008040">
    <property type="entry name" value="Hydant_A_N"/>
</dbReference>
<dbReference type="Pfam" id="PF01968">
    <property type="entry name" value="Hydantoinase_A"/>
    <property type="match status" value="1"/>
</dbReference>
<protein>
    <submittedName>
        <fullName evidence="3">Hydantoinase/oxoprolinase family protein</fullName>
    </submittedName>
</protein>
<dbReference type="InterPro" id="IPR045079">
    <property type="entry name" value="Oxoprolinase-like"/>
</dbReference>
<accession>A0A3S2WAC6</accession>
<dbReference type="GO" id="GO:0017168">
    <property type="term" value="F:5-oxoprolinase (ATP-hydrolyzing) activity"/>
    <property type="evidence" value="ECO:0007669"/>
    <property type="project" value="TreeGrafter"/>
</dbReference>
<dbReference type="PANTHER" id="PTHR11365:SF2">
    <property type="entry name" value="5-OXOPROLINASE"/>
    <property type="match status" value="1"/>
</dbReference>
<proteinExistence type="predicted"/>
<keyword evidence="4" id="KW-1185">Reference proteome</keyword>
<evidence type="ECO:0000259" key="2">
    <source>
        <dbReference type="Pfam" id="PF05378"/>
    </source>
</evidence>
<dbReference type="AlphaFoldDB" id="A0A3S2WAC6"/>
<feature type="domain" description="Hydantoinase/oxoprolinase N-terminal" evidence="2">
    <location>
        <begin position="6"/>
        <end position="171"/>
    </location>
</feature>
<dbReference type="PANTHER" id="PTHR11365">
    <property type="entry name" value="5-OXOPROLINASE RELATED"/>
    <property type="match status" value="1"/>
</dbReference>
<dbReference type="InterPro" id="IPR043129">
    <property type="entry name" value="ATPase_NBD"/>
</dbReference>
<dbReference type="GO" id="GO:0005829">
    <property type="term" value="C:cytosol"/>
    <property type="evidence" value="ECO:0007669"/>
    <property type="project" value="TreeGrafter"/>
</dbReference>
<reference evidence="4" key="1">
    <citation type="submission" date="2019-01" db="EMBL/GenBank/DDBJ databases">
        <title>Gri0909 isolated from a small marine red alga.</title>
        <authorList>
            <person name="Kim J."/>
            <person name="Jeong S.E."/>
            <person name="Jeon C.O."/>
        </authorList>
    </citation>
    <scope>NUCLEOTIDE SEQUENCE [LARGE SCALE GENOMIC DNA]</scope>
    <source>
        <strain evidence="4">Gri0909</strain>
    </source>
</reference>
<evidence type="ECO:0000259" key="1">
    <source>
        <dbReference type="Pfam" id="PF01968"/>
    </source>
</evidence>
<dbReference type="GO" id="GO:0006749">
    <property type="term" value="P:glutathione metabolic process"/>
    <property type="evidence" value="ECO:0007669"/>
    <property type="project" value="TreeGrafter"/>
</dbReference>
<sequence>MVDGLRLGIDTGGTFTDAVLCREDGAVFRTAKALTTKHDLTIGIGKAIAAIMEPDGEEAVPAEAIRLVSISTTLATNAVVESHGQPVCLIMIGETEAALDRGGLRQALGSDPVIFIAGGHGSNGDEATPLDMAAVEAALESHAGKVSAFAVSAHFGSRNPAHEQRVRDAVLKLTGRPVTCGHELSANLDMPRRALTAVLNARLIPLISDLIEAVTGLLAQRGITAPLMVVKGDGSLISAETARYRPVETVLSGPAASVVGARHLSGQDDLIVVDMGGTTTDIALLRGGRPKLDMDGANVSGWRTMVEAIAVHTVGLGGDSEIRLDDEKRLIAGPRRAVPLSLLAHEYAHVVPALKEQAARAYEKTYDGRFAIRQRRLGEGAARLSASEQRIWDKLADGPVDLETLLSDRAPEQPLRRLVDRGLVAISAFTPSDGAHVLGLHHAWNTEAAMLGARIWARKEIRSGKPVAKDEREFAQTVFDLVIEQAGEALVMAVLDAEGMAAPGRLGTLTRRLLSAAFSSSTNPAQRSELQVDLRFRTPVAGIGAPAATYYPAFGQRTGTQIVLPPHADVSNAVGAVAGGVMQTVRILISAPNEFVYRVHLPDGLKDHPSFEVAAQVAEEQAKALAHRQAAEAGAASVHVECSRDDRFVKQMGGRDLFVESTVTAIATGRPSLG</sequence>
<name>A0A3S2WAC6_9PROT</name>
<dbReference type="EMBL" id="SADE01000001">
    <property type="protein sequence ID" value="RVU37832.1"/>
    <property type="molecule type" value="Genomic_DNA"/>
</dbReference>
<feature type="domain" description="Hydantoinase A/oxoprolinase" evidence="1">
    <location>
        <begin position="193"/>
        <end position="337"/>
    </location>
</feature>
<evidence type="ECO:0000313" key="4">
    <source>
        <dbReference type="Proteomes" id="UP000287447"/>
    </source>
</evidence>
<gene>
    <name evidence="3" type="ORF">EOI86_00565</name>
</gene>
<comment type="caution">
    <text evidence="3">The sequence shown here is derived from an EMBL/GenBank/DDBJ whole genome shotgun (WGS) entry which is preliminary data.</text>
</comment>
<dbReference type="OrthoDB" id="9814788at2"/>
<dbReference type="Pfam" id="PF05378">
    <property type="entry name" value="Hydant_A_N"/>
    <property type="match status" value="1"/>
</dbReference>